<dbReference type="InterPro" id="IPR005097">
    <property type="entry name" value="Sacchrp_dh_NADP-bd"/>
</dbReference>
<dbReference type="Gene3D" id="3.40.50.720">
    <property type="entry name" value="NAD(P)-binding Rossmann-like Domain"/>
    <property type="match status" value="1"/>
</dbReference>
<evidence type="ECO:0000256" key="1">
    <source>
        <dbReference type="SAM" id="MobiDB-lite"/>
    </source>
</evidence>
<organism evidence="3 4">
    <name type="scientific">Brumicola pallidula DSM 14239 = ACAM 615</name>
    <dbReference type="NCBI Taxonomy" id="1121922"/>
    <lineage>
        <taxon>Bacteria</taxon>
        <taxon>Pseudomonadati</taxon>
        <taxon>Pseudomonadota</taxon>
        <taxon>Gammaproteobacteria</taxon>
        <taxon>Alteromonadales</taxon>
        <taxon>Alteromonadaceae</taxon>
        <taxon>Brumicola</taxon>
    </lineage>
</organism>
<gene>
    <name evidence="3" type="ORF">GPAL_1440</name>
</gene>
<dbReference type="PANTHER" id="PTHR12286:SF5">
    <property type="entry name" value="SACCHAROPINE DEHYDROGENASE-LIKE OXIDOREDUCTASE"/>
    <property type="match status" value="1"/>
</dbReference>
<dbReference type="PANTHER" id="PTHR12286">
    <property type="entry name" value="SACCHAROPINE DEHYDROGENASE-LIKE OXIDOREDUCTASE"/>
    <property type="match status" value="1"/>
</dbReference>
<dbReference type="RefSeq" id="WP_006010384.1">
    <property type="nucleotide sequence ID" value="NZ_BAEQ01000023.1"/>
</dbReference>
<dbReference type="STRING" id="1121922.GCA_000428905_00747"/>
<proteinExistence type="predicted"/>
<keyword evidence="4" id="KW-1185">Reference proteome</keyword>
<dbReference type="InterPro" id="IPR036291">
    <property type="entry name" value="NAD(P)-bd_dom_sf"/>
</dbReference>
<dbReference type="Proteomes" id="UP000006251">
    <property type="component" value="Unassembled WGS sequence"/>
</dbReference>
<dbReference type="EMBL" id="BAEQ01000023">
    <property type="protein sequence ID" value="GAC28312.1"/>
    <property type="molecule type" value="Genomic_DNA"/>
</dbReference>
<dbReference type="AlphaFoldDB" id="K6ZDB9"/>
<dbReference type="GO" id="GO:0005886">
    <property type="term" value="C:plasma membrane"/>
    <property type="evidence" value="ECO:0007669"/>
    <property type="project" value="TreeGrafter"/>
</dbReference>
<evidence type="ECO:0000313" key="3">
    <source>
        <dbReference type="EMBL" id="GAC28312.1"/>
    </source>
</evidence>
<feature type="region of interest" description="Disordered" evidence="1">
    <location>
        <begin position="278"/>
        <end position="312"/>
    </location>
</feature>
<name>K6ZDB9_9ALTE</name>
<dbReference type="GO" id="GO:0009247">
    <property type="term" value="P:glycolipid biosynthetic process"/>
    <property type="evidence" value="ECO:0007669"/>
    <property type="project" value="TreeGrafter"/>
</dbReference>
<dbReference type="InterPro" id="IPR051276">
    <property type="entry name" value="Saccharopine_DH-like_oxidrdct"/>
</dbReference>
<accession>K6ZDB9</accession>
<evidence type="ECO:0000313" key="4">
    <source>
        <dbReference type="Proteomes" id="UP000006251"/>
    </source>
</evidence>
<feature type="domain" description="Saccharopine dehydrogenase NADP binding" evidence="2">
    <location>
        <begin position="11"/>
        <end position="138"/>
    </location>
</feature>
<comment type="caution">
    <text evidence="3">The sequence shown here is derived from an EMBL/GenBank/DDBJ whole genome shotgun (WGS) entry which is preliminary data.</text>
</comment>
<sequence length="394" mass="42431">MLNTANKKYDVVIFGATGFTGKLVVEYFLSQYAGNDQISWAMAGRNLEKLAKVRDQLNAPADTPLIEANGEDADSIANLVEQTAVVLTTVGPYQLYGENLIRACAVSGTGYVDLCGEPTWMHDMITKYQTQAQSSGAKIIFSCGFDSIPFDLGVFHLQQKVIAETGSPLEYVKGRVRKMQGKFSGGTAASLKATMKAAFADPSVMEVLKNPYALASTTNAVEQPNGEKPYFDEALGSWVAPFIMAAINTRNVHRSNMLLGHQYGHNFKYDEMMLTGPGERGEATANAVASDKSLGGDDGPKPGEGPTKEERDNGFYDVMFVGQDINNKTHIVSVAGEVDPGYGSTSRMIAESALCLVENVDNIQGGFYTTAPALGNALIKRLRDNAGLTFKIEA</sequence>
<dbReference type="Pfam" id="PF03435">
    <property type="entry name" value="Sacchrp_dh_NADP"/>
    <property type="match status" value="1"/>
</dbReference>
<reference evidence="4" key="1">
    <citation type="journal article" date="2014" name="Environ. Microbiol.">
        <title>Comparative genomics of the marine bacterial genus Glaciecola reveals the high degree of genomic diversity and genomic characteristic for cold adaptation.</title>
        <authorList>
            <person name="Qin Q.L."/>
            <person name="Xie B.B."/>
            <person name="Yu Y."/>
            <person name="Shu Y.L."/>
            <person name="Rong J.C."/>
            <person name="Zhang Y.J."/>
            <person name="Zhao D.L."/>
            <person name="Chen X.L."/>
            <person name="Zhang X.Y."/>
            <person name="Chen B."/>
            <person name="Zhou B.C."/>
            <person name="Zhang Y.Z."/>
        </authorList>
    </citation>
    <scope>NUCLEOTIDE SEQUENCE [LARGE SCALE GENOMIC DNA]</scope>
    <source>
        <strain evidence="4">ACAM 615</strain>
    </source>
</reference>
<protein>
    <submittedName>
        <fullName evidence="3">Saccharopine dehydrogenase</fullName>
    </submittedName>
</protein>
<dbReference type="OrthoDB" id="4420885at2"/>
<feature type="compositionally biased region" description="Basic and acidic residues" evidence="1">
    <location>
        <begin position="294"/>
        <end position="312"/>
    </location>
</feature>
<dbReference type="SUPFAM" id="SSF51735">
    <property type="entry name" value="NAD(P)-binding Rossmann-fold domains"/>
    <property type="match status" value="1"/>
</dbReference>
<evidence type="ECO:0000259" key="2">
    <source>
        <dbReference type="Pfam" id="PF03435"/>
    </source>
</evidence>